<reference evidence="1 2" key="1">
    <citation type="submission" date="2018-05" db="EMBL/GenBank/DDBJ databases">
        <title>Genomic Encyclopedia of Type Strains, Phase IV (KMG-IV): sequencing the most valuable type-strain genomes for metagenomic binning, comparative biology and taxonomic classification.</title>
        <authorList>
            <person name="Goeker M."/>
        </authorList>
    </citation>
    <scope>NUCLEOTIDE SEQUENCE [LARGE SCALE GENOMIC DNA]</scope>
    <source>
        <strain evidence="1 2">DSM 6462</strain>
    </source>
</reference>
<comment type="caution">
    <text evidence="1">The sequence shown here is derived from an EMBL/GenBank/DDBJ whole genome shotgun (WGS) entry which is preliminary data.</text>
</comment>
<dbReference type="AlphaFoldDB" id="A0A2V3UFX1"/>
<organism evidence="1 2">
    <name type="scientific">Chelatococcus asaccharovorans</name>
    <dbReference type="NCBI Taxonomy" id="28210"/>
    <lineage>
        <taxon>Bacteria</taxon>
        <taxon>Pseudomonadati</taxon>
        <taxon>Pseudomonadota</taxon>
        <taxon>Alphaproteobacteria</taxon>
        <taxon>Hyphomicrobiales</taxon>
        <taxon>Chelatococcaceae</taxon>
        <taxon>Chelatococcus</taxon>
    </lineage>
</organism>
<name>A0A2V3UFX1_9HYPH</name>
<dbReference type="Gene3D" id="2.70.98.10">
    <property type="match status" value="1"/>
</dbReference>
<dbReference type="InterPro" id="IPR014718">
    <property type="entry name" value="GH-type_carb-bd"/>
</dbReference>
<gene>
    <name evidence="1" type="ORF">C7450_10230</name>
</gene>
<proteinExistence type="predicted"/>
<dbReference type="Pfam" id="PF14486">
    <property type="entry name" value="DUF4432"/>
    <property type="match status" value="1"/>
</dbReference>
<protein>
    <submittedName>
        <fullName evidence="1">Galactose mutarotase-like enzyme</fullName>
    </submittedName>
</protein>
<sequence length="326" mass="35389">MKAAPIRMRSGDLRQFAAVRRITLDDGPERGVRALAFSTGGGLDFWVLSDRSLDIGPLWWRGLPLAWQAPAGFSSASLHNSESDQGFGFNRSFSGFLVTCGLEHIRRPADGHPLHGRLPFTPARVTAYGEDWDRDEPVLFCEGEVVQARHDGEAFRLKRRIEAAIGGSRLTLTDRVENIGTDPSPQASLYHFNLGFPALADGTRVERNGETLLGPLAVPDAAASRDSATTAIPDDAVAGCRVVAPSLGQAGVGIDFTWERATLPYLQLWHDLRPGVCVLSIEPCTSARLEGGKSGRERVLAPGECRIYEIQVSLCELSESVQVIES</sequence>
<evidence type="ECO:0000313" key="1">
    <source>
        <dbReference type="EMBL" id="PXW63115.1"/>
    </source>
</evidence>
<accession>A0A2V3UFX1</accession>
<dbReference type="RefSeq" id="WP_110373291.1">
    <property type="nucleotide sequence ID" value="NZ_JAHBRY010000002.1"/>
</dbReference>
<dbReference type="InterPro" id="IPR027839">
    <property type="entry name" value="DUF4432"/>
</dbReference>
<dbReference type="GO" id="GO:0030246">
    <property type="term" value="F:carbohydrate binding"/>
    <property type="evidence" value="ECO:0007669"/>
    <property type="project" value="InterPro"/>
</dbReference>
<evidence type="ECO:0000313" key="2">
    <source>
        <dbReference type="Proteomes" id="UP000248021"/>
    </source>
</evidence>
<dbReference type="Proteomes" id="UP000248021">
    <property type="component" value="Unassembled WGS sequence"/>
</dbReference>
<keyword evidence="2" id="KW-1185">Reference proteome</keyword>
<dbReference type="EMBL" id="QJJK01000002">
    <property type="protein sequence ID" value="PXW63115.1"/>
    <property type="molecule type" value="Genomic_DNA"/>
</dbReference>
<dbReference type="OrthoDB" id="9791280at2"/>